<gene>
    <name evidence="1" type="ORF">TTHERM_00053870</name>
</gene>
<sequence>MKVGDCHLIDQNKLSKGGKYQKEFDRIKELLLYMFIDLLILFAQLKYQSCMSNEINIFLWKINVLNTSKNFSQQNLLRKQLNQNDRLMV</sequence>
<keyword evidence="2" id="KW-1185">Reference proteome</keyword>
<evidence type="ECO:0000313" key="2">
    <source>
        <dbReference type="Proteomes" id="UP000009168"/>
    </source>
</evidence>
<dbReference type="EMBL" id="GG662853">
    <property type="protein sequence ID" value="EAR87271.1"/>
    <property type="molecule type" value="Genomic_DNA"/>
</dbReference>
<dbReference type="KEGG" id="tet:TTHERM_00053870"/>
<proteinExistence type="predicted"/>
<dbReference type="Proteomes" id="UP000009168">
    <property type="component" value="Unassembled WGS sequence"/>
</dbReference>
<dbReference type="AlphaFoldDB" id="I7MH69"/>
<accession>I7MH69</accession>
<dbReference type="GeneID" id="7835140"/>
<protein>
    <submittedName>
        <fullName evidence="1">Uncharacterized protein</fullName>
    </submittedName>
</protein>
<dbReference type="InParanoid" id="I7MH69"/>
<name>I7MH69_TETTS</name>
<organism evidence="1 2">
    <name type="scientific">Tetrahymena thermophila (strain SB210)</name>
    <dbReference type="NCBI Taxonomy" id="312017"/>
    <lineage>
        <taxon>Eukaryota</taxon>
        <taxon>Sar</taxon>
        <taxon>Alveolata</taxon>
        <taxon>Ciliophora</taxon>
        <taxon>Intramacronucleata</taxon>
        <taxon>Oligohymenophorea</taxon>
        <taxon>Hymenostomatida</taxon>
        <taxon>Tetrahymenina</taxon>
        <taxon>Tetrahymenidae</taxon>
        <taxon>Tetrahymena</taxon>
    </lineage>
</organism>
<dbReference type="HOGENOM" id="CLU_2459717_0_0_1"/>
<dbReference type="RefSeq" id="XP_001007516.1">
    <property type="nucleotide sequence ID" value="XM_001007516.1"/>
</dbReference>
<reference evidence="2" key="1">
    <citation type="journal article" date="2006" name="PLoS Biol.">
        <title>Macronuclear genome sequence of the ciliate Tetrahymena thermophila, a model eukaryote.</title>
        <authorList>
            <person name="Eisen J.A."/>
            <person name="Coyne R.S."/>
            <person name="Wu M."/>
            <person name="Wu D."/>
            <person name="Thiagarajan M."/>
            <person name="Wortman J.R."/>
            <person name="Badger J.H."/>
            <person name="Ren Q."/>
            <person name="Amedeo P."/>
            <person name="Jones K.M."/>
            <person name="Tallon L.J."/>
            <person name="Delcher A.L."/>
            <person name="Salzberg S.L."/>
            <person name="Silva J.C."/>
            <person name="Haas B.J."/>
            <person name="Majoros W.H."/>
            <person name="Farzad M."/>
            <person name="Carlton J.M."/>
            <person name="Smith R.K. Jr."/>
            <person name="Garg J."/>
            <person name="Pearlman R.E."/>
            <person name="Karrer K.M."/>
            <person name="Sun L."/>
            <person name="Manning G."/>
            <person name="Elde N.C."/>
            <person name="Turkewitz A.P."/>
            <person name="Asai D.J."/>
            <person name="Wilkes D.E."/>
            <person name="Wang Y."/>
            <person name="Cai H."/>
            <person name="Collins K."/>
            <person name="Stewart B.A."/>
            <person name="Lee S.R."/>
            <person name="Wilamowska K."/>
            <person name="Weinberg Z."/>
            <person name="Ruzzo W.L."/>
            <person name="Wloga D."/>
            <person name="Gaertig J."/>
            <person name="Frankel J."/>
            <person name="Tsao C.-C."/>
            <person name="Gorovsky M.A."/>
            <person name="Keeling P.J."/>
            <person name="Waller R.F."/>
            <person name="Patron N.J."/>
            <person name="Cherry J.M."/>
            <person name="Stover N.A."/>
            <person name="Krieger C.J."/>
            <person name="del Toro C."/>
            <person name="Ryder H.F."/>
            <person name="Williamson S.C."/>
            <person name="Barbeau R.A."/>
            <person name="Hamilton E.P."/>
            <person name="Orias E."/>
        </authorList>
    </citation>
    <scope>NUCLEOTIDE SEQUENCE [LARGE SCALE GENOMIC DNA]</scope>
    <source>
        <strain evidence="2">SB210</strain>
    </source>
</reference>
<evidence type="ECO:0000313" key="1">
    <source>
        <dbReference type="EMBL" id="EAR87271.1"/>
    </source>
</evidence>